<dbReference type="AlphaFoldDB" id="T1ER35"/>
<dbReference type="GeneID" id="20199035"/>
<dbReference type="Proteomes" id="UP000015101">
    <property type="component" value="Unassembled WGS sequence"/>
</dbReference>
<keyword evidence="3" id="KW-1185">Reference proteome</keyword>
<dbReference type="HOGENOM" id="CLU_013615_13_0_1"/>
<evidence type="ECO:0000313" key="1">
    <source>
        <dbReference type="EMBL" id="ESO01900.1"/>
    </source>
</evidence>
<dbReference type="EnsemblMetazoa" id="HelroT161093">
    <property type="protein sequence ID" value="HelroP161093"/>
    <property type="gene ID" value="HelroG161093"/>
</dbReference>
<dbReference type="FunFam" id="1.25.40.10:FF:002177">
    <property type="entry name" value="Peptidylprolyl isomerase"/>
    <property type="match status" value="1"/>
</dbReference>
<protein>
    <submittedName>
        <fullName evidence="1 2">Uncharacterized protein</fullName>
    </submittedName>
</protein>
<dbReference type="Gene3D" id="3.10.50.40">
    <property type="match status" value="1"/>
</dbReference>
<dbReference type="Gene3D" id="1.25.40.10">
    <property type="entry name" value="Tetratricopeptide repeat domain"/>
    <property type="match status" value="1"/>
</dbReference>
<organism evidence="2 3">
    <name type="scientific">Helobdella robusta</name>
    <name type="common">Californian leech</name>
    <dbReference type="NCBI Taxonomy" id="6412"/>
    <lineage>
        <taxon>Eukaryota</taxon>
        <taxon>Metazoa</taxon>
        <taxon>Spiralia</taxon>
        <taxon>Lophotrochozoa</taxon>
        <taxon>Annelida</taxon>
        <taxon>Clitellata</taxon>
        <taxon>Hirudinea</taxon>
        <taxon>Rhynchobdellida</taxon>
        <taxon>Glossiphoniidae</taxon>
        <taxon>Helobdella</taxon>
    </lineage>
</organism>
<dbReference type="eggNOG" id="KOG0543">
    <property type="taxonomic scope" value="Eukaryota"/>
</dbReference>
<evidence type="ECO:0000313" key="2">
    <source>
        <dbReference type="EnsemblMetazoa" id="HelroP161093"/>
    </source>
</evidence>
<dbReference type="InterPro" id="IPR019734">
    <property type="entry name" value="TPR_rpt"/>
</dbReference>
<name>T1ER35_HELRO</name>
<accession>T1ER35</accession>
<dbReference type="EMBL" id="AMQM01000747">
    <property type="status" value="NOT_ANNOTATED_CDS"/>
    <property type="molecule type" value="Genomic_DNA"/>
</dbReference>
<sequence>MSAHKSLGSLETFSPDDNSYSKHILTAGVGDSTPNDGSTCLVLLTVLDNNNIPEEKLGGYALDKETEITIGEGDTVISELLDKILITMKEGEQCYVKSNIDVSGQKVQKYELDDNNFKFKLTLKTFNRAAEMSELLADEKLERAEHHKNQGTLIFNNNLKFSFLRFKKSLRYLDDIEIKHLTSSQFKQAKLLKLQCHLNLAAAYLKEQAYSEVVSHCNEAFNLDATNVKGLYRRAQAYLALHEYNMAKLDLIVALKHEPENKALTNLIKTVDLNIKKEKQLYQKMFS</sequence>
<proteinExistence type="predicted"/>
<dbReference type="PANTHER" id="PTHR46512:SF10">
    <property type="entry name" value="FK506-BINDING PROTEIN-LIKE"/>
    <property type="match status" value="1"/>
</dbReference>
<dbReference type="CTD" id="20199035"/>
<dbReference type="InParanoid" id="T1ER35"/>
<dbReference type="InterPro" id="IPR046357">
    <property type="entry name" value="PPIase_dom_sf"/>
</dbReference>
<reference evidence="3" key="1">
    <citation type="submission" date="2012-12" db="EMBL/GenBank/DDBJ databases">
        <authorList>
            <person name="Hellsten U."/>
            <person name="Grimwood J."/>
            <person name="Chapman J.A."/>
            <person name="Shapiro H."/>
            <person name="Aerts A."/>
            <person name="Otillar R.P."/>
            <person name="Terry A.Y."/>
            <person name="Boore J.L."/>
            <person name="Simakov O."/>
            <person name="Marletaz F."/>
            <person name="Cho S.-J."/>
            <person name="Edsinger-Gonzales E."/>
            <person name="Havlak P."/>
            <person name="Kuo D.-H."/>
            <person name="Larsson T."/>
            <person name="Lv J."/>
            <person name="Arendt D."/>
            <person name="Savage R."/>
            <person name="Osoegawa K."/>
            <person name="de Jong P."/>
            <person name="Lindberg D.R."/>
            <person name="Seaver E.C."/>
            <person name="Weisblat D.A."/>
            <person name="Putnam N.H."/>
            <person name="Grigoriev I.V."/>
            <person name="Rokhsar D.S."/>
        </authorList>
    </citation>
    <scope>NUCLEOTIDE SEQUENCE</scope>
</reference>
<dbReference type="GO" id="GO:0003755">
    <property type="term" value="F:peptidyl-prolyl cis-trans isomerase activity"/>
    <property type="evidence" value="ECO:0007669"/>
    <property type="project" value="InterPro"/>
</dbReference>
<dbReference type="RefSeq" id="XP_009019308.1">
    <property type="nucleotide sequence ID" value="XM_009021060.1"/>
</dbReference>
<dbReference type="InterPro" id="IPR011990">
    <property type="entry name" value="TPR-like_helical_dom_sf"/>
</dbReference>
<dbReference type="InterPro" id="IPR050754">
    <property type="entry name" value="FKBP4/5/8-like"/>
</dbReference>
<dbReference type="SMART" id="SM00028">
    <property type="entry name" value="TPR"/>
    <property type="match status" value="2"/>
</dbReference>
<dbReference type="PANTHER" id="PTHR46512">
    <property type="entry name" value="PEPTIDYLPROLYL ISOMERASE"/>
    <property type="match status" value="1"/>
</dbReference>
<reference evidence="2" key="3">
    <citation type="submission" date="2015-06" db="UniProtKB">
        <authorList>
            <consortium name="EnsemblMetazoa"/>
        </authorList>
    </citation>
    <scope>IDENTIFICATION</scope>
</reference>
<gene>
    <name evidence="2" type="primary">20199035</name>
    <name evidence="1" type="ORF">HELRODRAFT_161093</name>
</gene>
<reference evidence="1 3" key="2">
    <citation type="journal article" date="2013" name="Nature">
        <title>Insights into bilaterian evolution from three spiralian genomes.</title>
        <authorList>
            <person name="Simakov O."/>
            <person name="Marletaz F."/>
            <person name="Cho S.J."/>
            <person name="Edsinger-Gonzales E."/>
            <person name="Havlak P."/>
            <person name="Hellsten U."/>
            <person name="Kuo D.H."/>
            <person name="Larsson T."/>
            <person name="Lv J."/>
            <person name="Arendt D."/>
            <person name="Savage R."/>
            <person name="Osoegawa K."/>
            <person name="de Jong P."/>
            <person name="Grimwood J."/>
            <person name="Chapman J.A."/>
            <person name="Shapiro H."/>
            <person name="Aerts A."/>
            <person name="Otillar R.P."/>
            <person name="Terry A.Y."/>
            <person name="Boore J.L."/>
            <person name="Grigoriev I.V."/>
            <person name="Lindberg D.R."/>
            <person name="Seaver E.C."/>
            <person name="Weisblat D.A."/>
            <person name="Putnam N.H."/>
            <person name="Rokhsar D.S."/>
        </authorList>
    </citation>
    <scope>NUCLEOTIDE SEQUENCE</scope>
</reference>
<dbReference type="STRING" id="6412.T1ER35"/>
<dbReference type="KEGG" id="hro:HELRODRAFT_161093"/>
<dbReference type="SUPFAM" id="SSF48452">
    <property type="entry name" value="TPR-like"/>
    <property type="match status" value="1"/>
</dbReference>
<evidence type="ECO:0000313" key="3">
    <source>
        <dbReference type="Proteomes" id="UP000015101"/>
    </source>
</evidence>
<dbReference type="EMBL" id="KB096742">
    <property type="protein sequence ID" value="ESO01900.1"/>
    <property type="molecule type" value="Genomic_DNA"/>
</dbReference>
<dbReference type="OMA" id="WTELTIG"/>
<dbReference type="SUPFAM" id="SSF54534">
    <property type="entry name" value="FKBP-like"/>
    <property type="match status" value="1"/>
</dbReference>
<dbReference type="OrthoDB" id="433738at2759"/>